<dbReference type="EMBL" id="MU155219">
    <property type="protein sequence ID" value="KAF9479140.1"/>
    <property type="molecule type" value="Genomic_DNA"/>
</dbReference>
<name>A0A9P6D0A3_9AGAR</name>
<sequence length="60" mass="7100">RFVDAYERGLNGQQAAWAARKDRGHRVLPPEIMEETDRVGMVQRVLYVVFPMCTEEQRHR</sequence>
<dbReference type="AlphaFoldDB" id="A0A9P6D0A3"/>
<proteinExistence type="predicted"/>
<dbReference type="OrthoDB" id="2416294at2759"/>
<evidence type="ECO:0000313" key="2">
    <source>
        <dbReference type="Proteomes" id="UP000807469"/>
    </source>
</evidence>
<reference evidence="1" key="1">
    <citation type="submission" date="2020-11" db="EMBL/GenBank/DDBJ databases">
        <authorList>
            <consortium name="DOE Joint Genome Institute"/>
            <person name="Ahrendt S."/>
            <person name="Riley R."/>
            <person name="Andreopoulos W."/>
            <person name="Labutti K."/>
            <person name="Pangilinan J."/>
            <person name="Ruiz-Duenas F.J."/>
            <person name="Barrasa J.M."/>
            <person name="Sanchez-Garcia M."/>
            <person name="Camarero S."/>
            <person name="Miyauchi S."/>
            <person name="Serrano A."/>
            <person name="Linde D."/>
            <person name="Babiker R."/>
            <person name="Drula E."/>
            <person name="Ayuso-Fernandez I."/>
            <person name="Pacheco R."/>
            <person name="Padilla G."/>
            <person name="Ferreira P."/>
            <person name="Barriuso J."/>
            <person name="Kellner H."/>
            <person name="Castanera R."/>
            <person name="Alfaro M."/>
            <person name="Ramirez L."/>
            <person name="Pisabarro A.G."/>
            <person name="Kuo A."/>
            <person name="Tritt A."/>
            <person name="Lipzen A."/>
            <person name="He G."/>
            <person name="Yan M."/>
            <person name="Ng V."/>
            <person name="Cullen D."/>
            <person name="Martin F."/>
            <person name="Rosso M.-N."/>
            <person name="Henrissat B."/>
            <person name="Hibbett D."/>
            <person name="Martinez A.T."/>
            <person name="Grigoriev I.V."/>
        </authorList>
    </citation>
    <scope>NUCLEOTIDE SEQUENCE</scope>
    <source>
        <strain evidence="1">CIRM-BRFM 674</strain>
    </source>
</reference>
<accession>A0A9P6D0A3</accession>
<dbReference type="Proteomes" id="UP000807469">
    <property type="component" value="Unassembled WGS sequence"/>
</dbReference>
<gene>
    <name evidence="1" type="ORF">BDN70DRAFT_807496</name>
</gene>
<evidence type="ECO:0000313" key="1">
    <source>
        <dbReference type="EMBL" id="KAF9479140.1"/>
    </source>
</evidence>
<organism evidence="1 2">
    <name type="scientific">Pholiota conissans</name>
    <dbReference type="NCBI Taxonomy" id="109636"/>
    <lineage>
        <taxon>Eukaryota</taxon>
        <taxon>Fungi</taxon>
        <taxon>Dikarya</taxon>
        <taxon>Basidiomycota</taxon>
        <taxon>Agaricomycotina</taxon>
        <taxon>Agaricomycetes</taxon>
        <taxon>Agaricomycetidae</taxon>
        <taxon>Agaricales</taxon>
        <taxon>Agaricineae</taxon>
        <taxon>Strophariaceae</taxon>
        <taxon>Pholiota</taxon>
    </lineage>
</organism>
<keyword evidence="2" id="KW-1185">Reference proteome</keyword>
<feature type="non-terminal residue" evidence="1">
    <location>
        <position position="1"/>
    </location>
</feature>
<protein>
    <submittedName>
        <fullName evidence="1">Uncharacterized protein</fullName>
    </submittedName>
</protein>
<comment type="caution">
    <text evidence="1">The sequence shown here is derived from an EMBL/GenBank/DDBJ whole genome shotgun (WGS) entry which is preliminary data.</text>
</comment>